<sequence>ELDLILDCDCRDLGRDGEPYPAKSILLQARELGITVVPGDDSHSVATVGRTIEQGIEMLQDLGFRTDWQLPWE</sequence>
<proteinExistence type="predicted"/>
<organism evidence="1">
    <name type="scientific">marine sediment metagenome</name>
    <dbReference type="NCBI Taxonomy" id="412755"/>
    <lineage>
        <taxon>unclassified sequences</taxon>
        <taxon>metagenomes</taxon>
        <taxon>ecological metagenomes</taxon>
    </lineage>
</organism>
<reference evidence="1" key="1">
    <citation type="journal article" date="2014" name="Front. Microbiol.">
        <title>High frequency of phylogenetically diverse reductive dehalogenase-homologous genes in deep subseafloor sedimentary metagenomes.</title>
        <authorList>
            <person name="Kawai M."/>
            <person name="Futagami T."/>
            <person name="Toyoda A."/>
            <person name="Takaki Y."/>
            <person name="Nishi S."/>
            <person name="Hori S."/>
            <person name="Arai W."/>
            <person name="Tsubouchi T."/>
            <person name="Morono Y."/>
            <person name="Uchiyama I."/>
            <person name="Ito T."/>
            <person name="Fujiyama A."/>
            <person name="Inagaki F."/>
            <person name="Takami H."/>
        </authorList>
    </citation>
    <scope>NUCLEOTIDE SEQUENCE</scope>
    <source>
        <strain evidence="1">Expedition CK06-06</strain>
    </source>
</reference>
<dbReference type="Gene3D" id="3.20.20.140">
    <property type="entry name" value="Metal-dependent hydrolases"/>
    <property type="match status" value="1"/>
</dbReference>
<dbReference type="AlphaFoldDB" id="X0Y0X6"/>
<dbReference type="SUPFAM" id="SSF89550">
    <property type="entry name" value="PHP domain-like"/>
    <property type="match status" value="1"/>
</dbReference>
<evidence type="ECO:0008006" key="2">
    <source>
        <dbReference type="Google" id="ProtNLM"/>
    </source>
</evidence>
<name>X0Y0X6_9ZZZZ</name>
<comment type="caution">
    <text evidence="1">The sequence shown here is derived from an EMBL/GenBank/DDBJ whole genome shotgun (WGS) entry which is preliminary data.</text>
</comment>
<accession>X0Y0X6</accession>
<evidence type="ECO:0000313" key="1">
    <source>
        <dbReference type="EMBL" id="GAG49360.1"/>
    </source>
</evidence>
<dbReference type="InterPro" id="IPR016195">
    <property type="entry name" value="Pol/histidinol_Pase-like"/>
</dbReference>
<dbReference type="EMBL" id="BARS01058557">
    <property type="protein sequence ID" value="GAG49360.1"/>
    <property type="molecule type" value="Genomic_DNA"/>
</dbReference>
<gene>
    <name evidence="1" type="ORF">S01H1_85326</name>
</gene>
<protein>
    <recommendedName>
        <fullName evidence="2">Histidinol-phosphatase</fullName>
    </recommendedName>
</protein>
<feature type="non-terminal residue" evidence="1">
    <location>
        <position position="1"/>
    </location>
</feature>